<proteinExistence type="predicted"/>
<dbReference type="Proteomes" id="UP001054820">
    <property type="component" value="Chromosome"/>
</dbReference>
<organism evidence="3 4">
    <name type="scientific">Thiomicrorhabdus immobilis</name>
    <dbReference type="NCBI Taxonomy" id="2791037"/>
    <lineage>
        <taxon>Bacteria</taxon>
        <taxon>Pseudomonadati</taxon>
        <taxon>Pseudomonadota</taxon>
        <taxon>Gammaproteobacteria</taxon>
        <taxon>Thiotrichales</taxon>
        <taxon>Piscirickettsiaceae</taxon>
        <taxon>Thiomicrorhabdus</taxon>
    </lineage>
</organism>
<gene>
    <name evidence="3" type="ORF">THMIRHAM_09900</name>
</gene>
<feature type="chain" id="PRO_5047477480" evidence="2">
    <location>
        <begin position="21"/>
        <end position="110"/>
    </location>
</feature>
<name>A0ABM7MCS6_9GAMM</name>
<accession>A0ABM7MCS6</accession>
<dbReference type="RefSeq" id="WP_237264193.1">
    <property type="nucleotide sequence ID" value="NZ_AP024202.1"/>
</dbReference>
<evidence type="ECO:0000313" key="3">
    <source>
        <dbReference type="EMBL" id="BCN93205.1"/>
    </source>
</evidence>
<sequence length="110" mass="13087">MKTKISVFCLTLCCALPALADKPEWAGNKGKPSVEQKQQHSYEMKNKHNNENHDYDDKKYQKDKLKDKQKNKQDDDDKRSESKQSEIEKQIENGREVEETGKKWWQIFNR</sequence>
<keyword evidence="2" id="KW-0732">Signal</keyword>
<reference evidence="3" key="1">
    <citation type="journal article" date="2022" name="Arch. Microbiol.">
        <title>Thiomicrorhabdus immobilis sp. nov., a mesophilic sulfur-oxidizing bacterium isolated from sediment of a brackish lake in northern Japan.</title>
        <authorList>
            <person name="Kojima H."/>
            <person name="Mochizuki J."/>
            <person name="Kanda M."/>
            <person name="Watanabe T."/>
            <person name="Fukui M."/>
        </authorList>
    </citation>
    <scope>NUCLEOTIDE SEQUENCE</scope>
    <source>
        <strain evidence="3">Am19</strain>
    </source>
</reference>
<dbReference type="EMBL" id="AP024202">
    <property type="protein sequence ID" value="BCN93205.1"/>
    <property type="molecule type" value="Genomic_DNA"/>
</dbReference>
<feature type="compositionally biased region" description="Basic and acidic residues" evidence="1">
    <location>
        <begin position="32"/>
        <end position="96"/>
    </location>
</feature>
<keyword evidence="4" id="KW-1185">Reference proteome</keyword>
<evidence type="ECO:0000256" key="2">
    <source>
        <dbReference type="SAM" id="SignalP"/>
    </source>
</evidence>
<evidence type="ECO:0000313" key="4">
    <source>
        <dbReference type="Proteomes" id="UP001054820"/>
    </source>
</evidence>
<protein>
    <submittedName>
        <fullName evidence="3">Uncharacterized protein</fullName>
    </submittedName>
</protein>
<feature type="region of interest" description="Disordered" evidence="1">
    <location>
        <begin position="22"/>
        <end position="96"/>
    </location>
</feature>
<feature type="signal peptide" evidence="2">
    <location>
        <begin position="1"/>
        <end position="20"/>
    </location>
</feature>
<evidence type="ECO:0000256" key="1">
    <source>
        <dbReference type="SAM" id="MobiDB-lite"/>
    </source>
</evidence>